<proteinExistence type="predicted"/>
<sequence>MSMRRDRRRRPIQGPNGLVTSAAKRKGSTCRQDDNSPSVKKLRYSGPSLPEDIWHHIHSLMRLRDAARAACVSHSFLSSWRCYPNLTITKKTLGLKGGKYGRSFKISSGLARKTDHILKNHSGSGVKVLKLQIHDFPMFSTSCDLDRWLHIAVKPGIEELDLCLDLHSRDAAVYNFPCPLLLDGRGKSIHRLHLRNCVFRPTAGLCSLTSLTSLDLCDVRITGDELGYLATSVALENLRLMSCYELLFLKIPSLLQRLRCLIINDCENLKVVDSKAPNLYSFLYIGKLVRLSLGDSLRDFKVSGSGSDFVHYACENLPGMLPNLEALNISSRYMRDTLVIPGKLLHLQLLCIRYFTPDYDYFSLVSLLDACPSLETFILYVEPDCVVQESILVDSSRDLRHMPPGHSYSNIKDVEIFGFCSARSLVEMTCHIIENAKSLEWLTLNTVDNTEFMCSNGRYDECSEMSRDMIIEAHKALLVVERYIVEKVASSVEFKVVEPCSRCNPLEI</sequence>
<keyword evidence="2" id="KW-1185">Reference proteome</keyword>
<name>A0ACD5YDQ5_AVESA</name>
<organism evidence="1 2">
    <name type="scientific">Avena sativa</name>
    <name type="common">Oat</name>
    <dbReference type="NCBI Taxonomy" id="4498"/>
    <lineage>
        <taxon>Eukaryota</taxon>
        <taxon>Viridiplantae</taxon>
        <taxon>Streptophyta</taxon>
        <taxon>Embryophyta</taxon>
        <taxon>Tracheophyta</taxon>
        <taxon>Spermatophyta</taxon>
        <taxon>Magnoliopsida</taxon>
        <taxon>Liliopsida</taxon>
        <taxon>Poales</taxon>
        <taxon>Poaceae</taxon>
        <taxon>BOP clade</taxon>
        <taxon>Pooideae</taxon>
        <taxon>Poodae</taxon>
        <taxon>Poeae</taxon>
        <taxon>Poeae Chloroplast Group 1 (Aveneae type)</taxon>
        <taxon>Aveninae</taxon>
        <taxon>Avena</taxon>
    </lineage>
</organism>
<evidence type="ECO:0000313" key="2">
    <source>
        <dbReference type="Proteomes" id="UP001732700"/>
    </source>
</evidence>
<accession>A0ACD5YDQ5</accession>
<evidence type="ECO:0000313" key="1">
    <source>
        <dbReference type="EnsemblPlants" id="AVESA.00010b.r2.5DG0957320.1.CDS"/>
    </source>
</evidence>
<protein>
    <submittedName>
        <fullName evidence="1">Uncharacterized protein</fullName>
    </submittedName>
</protein>
<reference evidence="1" key="1">
    <citation type="submission" date="2021-05" db="EMBL/GenBank/DDBJ databases">
        <authorList>
            <person name="Scholz U."/>
            <person name="Mascher M."/>
            <person name="Fiebig A."/>
        </authorList>
    </citation>
    <scope>NUCLEOTIDE SEQUENCE [LARGE SCALE GENOMIC DNA]</scope>
</reference>
<dbReference type="Proteomes" id="UP001732700">
    <property type="component" value="Chromosome 5D"/>
</dbReference>
<dbReference type="EnsemblPlants" id="AVESA.00010b.r2.5DG0957320.1">
    <property type="protein sequence ID" value="AVESA.00010b.r2.5DG0957320.1.CDS"/>
    <property type="gene ID" value="AVESA.00010b.r2.5DG0957320"/>
</dbReference>
<reference evidence="1" key="2">
    <citation type="submission" date="2025-09" db="UniProtKB">
        <authorList>
            <consortium name="EnsemblPlants"/>
        </authorList>
    </citation>
    <scope>IDENTIFICATION</scope>
</reference>